<feature type="domain" description="Peptidase C39-like" evidence="2">
    <location>
        <begin position="53"/>
        <end position="187"/>
    </location>
</feature>
<feature type="chain" id="PRO_5045743539" description="Peptidase C39-like domain-containing protein" evidence="1">
    <location>
        <begin position="31"/>
        <end position="221"/>
    </location>
</feature>
<sequence length="221" mass="23264">MIKRQFMVAIVGATALLMGLLGFGPTTASASTDAMVPAGVLGAVPATAKTLSYKWERQKYDYNCGPTATKMALSARMASPPSQDTIGAWEGTDENGTDDISNVVSALNHYLNTGWYARKPISDPPTAAQRALLKQDLVFDIDHGYAMVGNVVSGWRPPGYPSGTIYHYVAIVGYASSGDSAVIADPAGAGPTGSSWHNVPKQYTISTANLATWIGEKAYAA</sequence>
<gene>
    <name evidence="3" type="ORF">GCM10009765_25410</name>
</gene>
<evidence type="ECO:0000313" key="4">
    <source>
        <dbReference type="Proteomes" id="UP001500618"/>
    </source>
</evidence>
<dbReference type="Proteomes" id="UP001500618">
    <property type="component" value="Unassembled WGS sequence"/>
</dbReference>
<dbReference type="Pfam" id="PF13529">
    <property type="entry name" value="Peptidase_C39_2"/>
    <property type="match status" value="1"/>
</dbReference>
<dbReference type="EMBL" id="BAAANY010000009">
    <property type="protein sequence ID" value="GAA1675034.1"/>
    <property type="molecule type" value="Genomic_DNA"/>
</dbReference>
<dbReference type="Gene3D" id="3.90.70.10">
    <property type="entry name" value="Cysteine proteinases"/>
    <property type="match status" value="1"/>
</dbReference>
<dbReference type="InterPro" id="IPR039564">
    <property type="entry name" value="Peptidase_C39-like"/>
</dbReference>
<evidence type="ECO:0000313" key="3">
    <source>
        <dbReference type="EMBL" id="GAA1675034.1"/>
    </source>
</evidence>
<accession>A0ABN2GQ97</accession>
<keyword evidence="4" id="KW-1185">Reference proteome</keyword>
<reference evidence="3 4" key="1">
    <citation type="journal article" date="2019" name="Int. J. Syst. Evol. Microbiol.">
        <title>The Global Catalogue of Microorganisms (GCM) 10K type strain sequencing project: providing services to taxonomists for standard genome sequencing and annotation.</title>
        <authorList>
            <consortium name="The Broad Institute Genomics Platform"/>
            <consortium name="The Broad Institute Genome Sequencing Center for Infectious Disease"/>
            <person name="Wu L."/>
            <person name="Ma J."/>
        </authorList>
    </citation>
    <scope>NUCLEOTIDE SEQUENCE [LARGE SCALE GENOMIC DNA]</scope>
    <source>
        <strain evidence="3 4">JCM 14718</strain>
    </source>
</reference>
<evidence type="ECO:0000256" key="1">
    <source>
        <dbReference type="SAM" id="SignalP"/>
    </source>
</evidence>
<name>A0ABN2GQ97_9ACTN</name>
<comment type="caution">
    <text evidence="3">The sequence shown here is derived from an EMBL/GenBank/DDBJ whole genome shotgun (WGS) entry which is preliminary data.</text>
</comment>
<proteinExistence type="predicted"/>
<evidence type="ECO:0000259" key="2">
    <source>
        <dbReference type="Pfam" id="PF13529"/>
    </source>
</evidence>
<feature type="signal peptide" evidence="1">
    <location>
        <begin position="1"/>
        <end position="30"/>
    </location>
</feature>
<keyword evidence="1" id="KW-0732">Signal</keyword>
<dbReference type="RefSeq" id="WP_163569470.1">
    <property type="nucleotide sequence ID" value="NZ_WOTO01000023.1"/>
</dbReference>
<organism evidence="3 4">
    <name type="scientific">Fodinicola feengrottensis</name>
    <dbReference type="NCBI Taxonomy" id="435914"/>
    <lineage>
        <taxon>Bacteria</taxon>
        <taxon>Bacillati</taxon>
        <taxon>Actinomycetota</taxon>
        <taxon>Actinomycetes</taxon>
        <taxon>Mycobacteriales</taxon>
        <taxon>Fodinicola</taxon>
    </lineage>
</organism>
<protein>
    <recommendedName>
        <fullName evidence="2">Peptidase C39-like domain-containing protein</fullName>
    </recommendedName>
</protein>